<accession>A0A251UZE9</accession>
<protein>
    <submittedName>
        <fullName evidence="1">Uncharacterized protein</fullName>
    </submittedName>
</protein>
<organism evidence="1 2">
    <name type="scientific">Helianthus annuus</name>
    <name type="common">Common sunflower</name>
    <dbReference type="NCBI Taxonomy" id="4232"/>
    <lineage>
        <taxon>Eukaryota</taxon>
        <taxon>Viridiplantae</taxon>
        <taxon>Streptophyta</taxon>
        <taxon>Embryophyta</taxon>
        <taxon>Tracheophyta</taxon>
        <taxon>Spermatophyta</taxon>
        <taxon>Magnoliopsida</taxon>
        <taxon>eudicotyledons</taxon>
        <taxon>Gunneridae</taxon>
        <taxon>Pentapetalae</taxon>
        <taxon>asterids</taxon>
        <taxon>campanulids</taxon>
        <taxon>Asterales</taxon>
        <taxon>Asteraceae</taxon>
        <taxon>Asteroideae</taxon>
        <taxon>Heliantheae alliance</taxon>
        <taxon>Heliantheae</taxon>
        <taxon>Helianthus</taxon>
    </lineage>
</organism>
<sequence>MKMDHVTFFIRVVLCSLLSRIVLIPGYNITIPPHPSPSASPIFSYIPFNSMCPSLPFNFKLY</sequence>
<reference evidence="2" key="1">
    <citation type="journal article" date="2017" name="Nature">
        <title>The sunflower genome provides insights into oil metabolism, flowering and Asterid evolution.</title>
        <authorList>
            <person name="Badouin H."/>
            <person name="Gouzy J."/>
            <person name="Grassa C.J."/>
            <person name="Murat F."/>
            <person name="Staton S.E."/>
            <person name="Cottret L."/>
            <person name="Lelandais-Briere C."/>
            <person name="Owens G.L."/>
            <person name="Carrere S."/>
            <person name="Mayjonade B."/>
            <person name="Legrand L."/>
            <person name="Gill N."/>
            <person name="Kane N.C."/>
            <person name="Bowers J.E."/>
            <person name="Hubner S."/>
            <person name="Bellec A."/>
            <person name="Berard A."/>
            <person name="Berges H."/>
            <person name="Blanchet N."/>
            <person name="Boniface M.C."/>
            <person name="Brunel D."/>
            <person name="Catrice O."/>
            <person name="Chaidir N."/>
            <person name="Claudel C."/>
            <person name="Donnadieu C."/>
            <person name="Faraut T."/>
            <person name="Fievet G."/>
            <person name="Helmstetter N."/>
            <person name="King M."/>
            <person name="Knapp S.J."/>
            <person name="Lai Z."/>
            <person name="Le Paslier M.C."/>
            <person name="Lippi Y."/>
            <person name="Lorenzon L."/>
            <person name="Mandel J.R."/>
            <person name="Marage G."/>
            <person name="Marchand G."/>
            <person name="Marquand E."/>
            <person name="Bret-Mestries E."/>
            <person name="Morien E."/>
            <person name="Nambeesan S."/>
            <person name="Nguyen T."/>
            <person name="Pegot-Espagnet P."/>
            <person name="Pouilly N."/>
            <person name="Raftis F."/>
            <person name="Sallet E."/>
            <person name="Schiex T."/>
            <person name="Thomas J."/>
            <person name="Vandecasteele C."/>
            <person name="Vares D."/>
            <person name="Vear F."/>
            <person name="Vautrin S."/>
            <person name="Crespi M."/>
            <person name="Mangin B."/>
            <person name="Burke J.M."/>
            <person name="Salse J."/>
            <person name="Munos S."/>
            <person name="Vincourt P."/>
            <person name="Rieseberg L.H."/>
            <person name="Langlade N.B."/>
        </authorList>
    </citation>
    <scope>NUCLEOTIDE SEQUENCE [LARGE SCALE GENOMIC DNA]</scope>
    <source>
        <strain evidence="2">cv. SF193</strain>
    </source>
</reference>
<gene>
    <name evidence="1" type="ORF">HannXRQ_Chr04g0114531</name>
</gene>
<dbReference type="Proteomes" id="UP000215914">
    <property type="component" value="Chromosome 4"/>
</dbReference>
<evidence type="ECO:0000313" key="2">
    <source>
        <dbReference type="Proteomes" id="UP000215914"/>
    </source>
</evidence>
<keyword evidence="2" id="KW-1185">Reference proteome</keyword>
<dbReference type="InParanoid" id="A0A251UZE9"/>
<name>A0A251UZE9_HELAN</name>
<proteinExistence type="predicted"/>
<dbReference type="EMBL" id="CM007893">
    <property type="protein sequence ID" value="OTG28730.1"/>
    <property type="molecule type" value="Genomic_DNA"/>
</dbReference>
<dbReference type="AlphaFoldDB" id="A0A251UZE9"/>
<evidence type="ECO:0000313" key="1">
    <source>
        <dbReference type="EMBL" id="OTG28730.1"/>
    </source>
</evidence>